<name>A0A6J6C9U2_9ZZZZ</name>
<evidence type="ECO:0000256" key="5">
    <source>
        <dbReference type="ARBA" id="ARBA00041564"/>
    </source>
</evidence>
<keyword evidence="4" id="KW-0413">Isomerase</keyword>
<evidence type="ECO:0000256" key="2">
    <source>
        <dbReference type="ARBA" id="ARBA00005297"/>
    </source>
</evidence>
<dbReference type="Gene3D" id="3.60.120.10">
    <property type="entry name" value="Anthranilate synthase"/>
    <property type="match status" value="1"/>
</dbReference>
<dbReference type="NCBIfam" id="TIGR00543">
    <property type="entry name" value="isochor_syn"/>
    <property type="match status" value="1"/>
</dbReference>
<feature type="domain" description="Chorismate-utilising enzyme C-terminal" evidence="6">
    <location>
        <begin position="134"/>
        <end position="383"/>
    </location>
</feature>
<dbReference type="EMBL" id="CAEZST010000012">
    <property type="protein sequence ID" value="CAB4548046.1"/>
    <property type="molecule type" value="Genomic_DNA"/>
</dbReference>
<dbReference type="InterPro" id="IPR015890">
    <property type="entry name" value="Chorismate_C"/>
</dbReference>
<dbReference type="SUPFAM" id="SSF56322">
    <property type="entry name" value="ADC synthase"/>
    <property type="match status" value="1"/>
</dbReference>
<sequence>MAISVRVQRLVEPELDLAGKSVFLHKDQKIVARGEALRISASGENRIADLSNAWQELLASAQITNDSGIESAGLIALVSIAFSSHSDYQSVLIVPQVTQVINDQGSFEVVIAGPIEAPKLKPVSGQFVGGNQSSDEFLSSVEKALGAIGDGRVEKVVLARDLVMSLDGEPNLGIPLKRLHERYPDCWTYKVANVFGATPEILLRAKNGEVSARVLAGTAARGTDPDVDVAIADGLSHSLKNKHEHEYAVQSFVSELSPFCSEVKYEKEPFSLVLPDLWHLATDVTGKLLPNVSLLDVIEKLHPTAAVAGTPTGDAIKLIEELEPFDRGGYAGPVGWISSNGSGEIAIALRGGVIESNQIRAIAGSGIVSESVPEAELVETELKFRAVRWAFQSAS</sequence>
<dbReference type="GO" id="GO:0008909">
    <property type="term" value="F:isochorismate synthase activity"/>
    <property type="evidence" value="ECO:0007669"/>
    <property type="project" value="UniProtKB-EC"/>
</dbReference>
<dbReference type="InterPro" id="IPR005801">
    <property type="entry name" value="ADC_synthase"/>
</dbReference>
<dbReference type="Pfam" id="PF00425">
    <property type="entry name" value="Chorismate_bind"/>
    <property type="match status" value="1"/>
</dbReference>
<evidence type="ECO:0000256" key="3">
    <source>
        <dbReference type="ARBA" id="ARBA00012824"/>
    </source>
</evidence>
<dbReference type="AlphaFoldDB" id="A0A6J6C9U2"/>
<proteinExistence type="inferred from homology"/>
<comment type="similarity">
    <text evidence="2">Belongs to the isochorismate synthase family.</text>
</comment>
<evidence type="ECO:0000313" key="7">
    <source>
        <dbReference type="EMBL" id="CAB4548046.1"/>
    </source>
</evidence>
<dbReference type="InterPro" id="IPR004561">
    <property type="entry name" value="IsoChor_synthase"/>
</dbReference>
<comment type="catalytic activity">
    <reaction evidence="1">
        <text>chorismate = isochorismate</text>
        <dbReference type="Rhea" id="RHEA:18985"/>
        <dbReference type="ChEBI" id="CHEBI:29748"/>
        <dbReference type="ChEBI" id="CHEBI:29780"/>
        <dbReference type="EC" id="5.4.4.2"/>
    </reaction>
</comment>
<evidence type="ECO:0000256" key="1">
    <source>
        <dbReference type="ARBA" id="ARBA00000799"/>
    </source>
</evidence>
<dbReference type="PANTHER" id="PTHR42839:SF2">
    <property type="entry name" value="ISOCHORISMATE SYNTHASE ENTC"/>
    <property type="match status" value="1"/>
</dbReference>
<gene>
    <name evidence="7" type="ORF">UFOPK1503_00816</name>
</gene>
<protein>
    <recommendedName>
        <fullName evidence="3">isochorismate synthase</fullName>
        <ecNumber evidence="3">5.4.4.2</ecNumber>
    </recommendedName>
    <alternativeName>
        <fullName evidence="5">Isochorismate mutase</fullName>
    </alternativeName>
</protein>
<dbReference type="PANTHER" id="PTHR42839">
    <property type="entry name" value="ISOCHORISMATE SYNTHASE ENTC"/>
    <property type="match status" value="1"/>
</dbReference>
<reference evidence="7" key="1">
    <citation type="submission" date="2020-05" db="EMBL/GenBank/DDBJ databases">
        <authorList>
            <person name="Chiriac C."/>
            <person name="Salcher M."/>
            <person name="Ghai R."/>
            <person name="Kavagutti S V."/>
        </authorList>
    </citation>
    <scope>NUCLEOTIDE SEQUENCE</scope>
</reference>
<evidence type="ECO:0000259" key="6">
    <source>
        <dbReference type="Pfam" id="PF00425"/>
    </source>
</evidence>
<organism evidence="7">
    <name type="scientific">freshwater metagenome</name>
    <dbReference type="NCBI Taxonomy" id="449393"/>
    <lineage>
        <taxon>unclassified sequences</taxon>
        <taxon>metagenomes</taxon>
        <taxon>ecological metagenomes</taxon>
    </lineage>
</organism>
<accession>A0A6J6C9U2</accession>
<dbReference type="EC" id="5.4.4.2" evidence="3"/>
<evidence type="ECO:0000256" key="4">
    <source>
        <dbReference type="ARBA" id="ARBA00023235"/>
    </source>
</evidence>